<comment type="similarity">
    <text evidence="4">Belongs to the nitrite and sulfite reductase 4Fe-4S domain family.</text>
</comment>
<dbReference type="InterPro" id="IPR041854">
    <property type="entry name" value="BFD-like_2Fe2S-bd_dom_sf"/>
</dbReference>
<evidence type="ECO:0000313" key="13">
    <source>
        <dbReference type="EMBL" id="CEO51640.1"/>
    </source>
</evidence>
<evidence type="ECO:0000259" key="12">
    <source>
        <dbReference type="Pfam" id="PF07992"/>
    </source>
</evidence>
<dbReference type="InterPro" id="IPR036188">
    <property type="entry name" value="FAD/NAD-bd_sf"/>
</dbReference>
<dbReference type="PRINTS" id="PR00368">
    <property type="entry name" value="FADPNR"/>
</dbReference>
<keyword evidence="7" id="KW-0560">Oxidoreductase</keyword>
<proteinExistence type="inferred from homology"/>
<evidence type="ECO:0000256" key="6">
    <source>
        <dbReference type="ARBA" id="ARBA00022723"/>
    </source>
</evidence>
<evidence type="ECO:0000256" key="1">
    <source>
        <dbReference type="ARBA" id="ARBA00001929"/>
    </source>
</evidence>
<dbReference type="AlphaFoldDB" id="A0A0B7K9P4"/>
<comment type="pathway">
    <text evidence="3">Nitrogen metabolism; nitrate reduction (assimilation).</text>
</comment>
<keyword evidence="6" id="KW-0479">Metal-binding</keyword>
<dbReference type="Pfam" id="PF04324">
    <property type="entry name" value="Fer2_BFD"/>
    <property type="match status" value="1"/>
</dbReference>
<evidence type="ECO:0000256" key="10">
    <source>
        <dbReference type="SAM" id="MobiDB-lite"/>
    </source>
</evidence>
<dbReference type="PANTHER" id="PTHR43809">
    <property type="entry name" value="NITRITE REDUCTASE (NADH) LARGE SUBUNIT"/>
    <property type="match status" value="1"/>
</dbReference>
<dbReference type="InterPro" id="IPR023753">
    <property type="entry name" value="FAD/NAD-binding_dom"/>
</dbReference>
<dbReference type="GO" id="GO:0046872">
    <property type="term" value="F:metal ion binding"/>
    <property type="evidence" value="ECO:0007669"/>
    <property type="project" value="UniProtKB-KW"/>
</dbReference>
<dbReference type="EMBL" id="CDPU01000024">
    <property type="protein sequence ID" value="CEO51640.1"/>
    <property type="molecule type" value="Genomic_DNA"/>
</dbReference>
<organism evidence="13">
    <name type="scientific">Bionectria ochroleuca</name>
    <name type="common">Gliocladium roseum</name>
    <dbReference type="NCBI Taxonomy" id="29856"/>
    <lineage>
        <taxon>Eukaryota</taxon>
        <taxon>Fungi</taxon>
        <taxon>Dikarya</taxon>
        <taxon>Ascomycota</taxon>
        <taxon>Pezizomycotina</taxon>
        <taxon>Sordariomycetes</taxon>
        <taxon>Hypocreomycetidae</taxon>
        <taxon>Hypocreales</taxon>
        <taxon>Bionectriaceae</taxon>
        <taxon>Clonostachys</taxon>
    </lineage>
</organism>
<keyword evidence="9" id="KW-0411">Iron-sulfur</keyword>
<evidence type="ECO:0000256" key="9">
    <source>
        <dbReference type="ARBA" id="ARBA00023014"/>
    </source>
</evidence>
<sequence>MDPSGDTRSSKPDKLSPINESASSAQHEATNTEIQAIASCLDSPPQKRKRRAAVVGLGMVGVAFVEKLLNYDAMSGHNEWEVTIFGEEPYLAYNRVGLTQYFNDRSIKNLYLNPPDWYSSFGGNKLAFHTSDAVTAINPEAKSLRTAKGDEVSFDVCILATGSNAALPPFLPLKTFRQTKGSFVYRTIQDLDAIMEYVVSAPKTLGRRISKVGVIGGGVLGLEAAKGLLDLGAFNEVVLIEGDKWLLSRQLDEEGGKIVGDKIKAMGVQVHVGARVQSLLWDDKQRLSGLVLQGKGNGQKISLDMLVFAVGVRARDELCRNTPIAVGKRPGGFIVDPQLRTNVPGIYAIGDCANYQGQNYGLIAPGIEMAEVLAFNLTKEPHHRARELQTPDLSTKLKLMGVDVAAFGDYFADKGIISKPLPGAVRRAVAKAGGTITQDNIKTEVKAVTYRDPFLDVYKKYIFSADGKYILGGMMVGDVKDYSKLLSLYRKGEPIDKSPSEFFGGKKSEEDEDADLPDDAQVCSCHNVTKGEITQCVKDGKRSFDEVQAATKCSTGCGGCESQASRIFDQALAAAGLDVANIICKDFPYSRKDLMKIIKTKELKDFRAIMEAVGNKPNSFGCMLCRPAIASLLSEIYNDDRYILATKKEKLPPWSARKPHPHL</sequence>
<feature type="domain" description="BFD-like [2Fe-2S]-binding" evidence="11">
    <location>
        <begin position="522"/>
        <end position="569"/>
    </location>
</feature>
<dbReference type="GO" id="GO:0051536">
    <property type="term" value="F:iron-sulfur cluster binding"/>
    <property type="evidence" value="ECO:0007669"/>
    <property type="project" value="UniProtKB-KW"/>
</dbReference>
<dbReference type="GO" id="GO:0016491">
    <property type="term" value="F:oxidoreductase activity"/>
    <property type="evidence" value="ECO:0007669"/>
    <property type="project" value="UniProtKB-KW"/>
</dbReference>
<dbReference type="Gene3D" id="1.10.10.1100">
    <property type="entry name" value="BFD-like [2Fe-2S]-binding domain"/>
    <property type="match status" value="1"/>
</dbReference>
<dbReference type="SUPFAM" id="SSF51905">
    <property type="entry name" value="FAD/NAD(P)-binding domain"/>
    <property type="match status" value="1"/>
</dbReference>
<accession>A0A0B7K9P4</accession>
<gene>
    <name evidence="13" type="ORF">BN869_000007698_1</name>
</gene>
<feature type="region of interest" description="Disordered" evidence="10">
    <location>
        <begin position="1"/>
        <end position="30"/>
    </location>
</feature>
<dbReference type="PRINTS" id="PR00411">
    <property type="entry name" value="PNDRDTASEI"/>
</dbReference>
<evidence type="ECO:0000256" key="3">
    <source>
        <dbReference type="ARBA" id="ARBA00005096"/>
    </source>
</evidence>
<dbReference type="PANTHER" id="PTHR43809:SF1">
    <property type="entry name" value="NITRITE REDUCTASE (NADH) LARGE SUBUNIT"/>
    <property type="match status" value="1"/>
</dbReference>
<comment type="cofactor">
    <cofactor evidence="2">
        <name>[4Fe-4S] cluster</name>
        <dbReference type="ChEBI" id="CHEBI:49883"/>
    </cofactor>
</comment>
<evidence type="ECO:0000259" key="11">
    <source>
        <dbReference type="Pfam" id="PF04324"/>
    </source>
</evidence>
<evidence type="ECO:0000256" key="7">
    <source>
        <dbReference type="ARBA" id="ARBA00023002"/>
    </source>
</evidence>
<dbReference type="Gene3D" id="3.50.50.60">
    <property type="entry name" value="FAD/NAD(P)-binding domain"/>
    <property type="match status" value="2"/>
</dbReference>
<keyword evidence="8" id="KW-0408">Iron</keyword>
<dbReference type="InterPro" id="IPR007419">
    <property type="entry name" value="BFD-like_2Fe2S-bd_dom"/>
</dbReference>
<keyword evidence="5" id="KW-0349">Heme</keyword>
<evidence type="ECO:0000256" key="8">
    <source>
        <dbReference type="ARBA" id="ARBA00023004"/>
    </source>
</evidence>
<comment type="cofactor">
    <cofactor evidence="1">
        <name>siroheme</name>
        <dbReference type="ChEBI" id="CHEBI:60052"/>
    </cofactor>
</comment>
<name>A0A0B7K9P4_BIOOC</name>
<evidence type="ECO:0000256" key="5">
    <source>
        <dbReference type="ARBA" id="ARBA00022617"/>
    </source>
</evidence>
<protein>
    <submittedName>
        <fullName evidence="13">Uncharacterized protein</fullName>
    </submittedName>
</protein>
<feature type="compositionally biased region" description="Polar residues" evidence="10">
    <location>
        <begin position="18"/>
        <end position="30"/>
    </location>
</feature>
<feature type="domain" description="FAD/NAD(P)-binding" evidence="12">
    <location>
        <begin position="52"/>
        <end position="357"/>
    </location>
</feature>
<evidence type="ECO:0000256" key="2">
    <source>
        <dbReference type="ARBA" id="ARBA00001966"/>
    </source>
</evidence>
<dbReference type="InterPro" id="IPR052034">
    <property type="entry name" value="NasD-like"/>
</dbReference>
<reference evidence="13" key="1">
    <citation type="submission" date="2015-01" db="EMBL/GenBank/DDBJ databases">
        <authorList>
            <person name="Durling Mikael"/>
        </authorList>
    </citation>
    <scope>NUCLEOTIDE SEQUENCE</scope>
</reference>
<dbReference type="Pfam" id="PF07992">
    <property type="entry name" value="Pyr_redox_2"/>
    <property type="match status" value="1"/>
</dbReference>
<evidence type="ECO:0000256" key="4">
    <source>
        <dbReference type="ARBA" id="ARBA00010429"/>
    </source>
</evidence>